<dbReference type="RefSeq" id="WP_211142983.1">
    <property type="nucleotide sequence ID" value="NZ_JAEEGB010000014.1"/>
</dbReference>
<feature type="signal peptide" evidence="1">
    <location>
        <begin position="1"/>
        <end position="28"/>
    </location>
</feature>
<name>A0A934HZU9_9CLOT</name>
<organism evidence="2 3">
    <name type="scientific">Clostridium aciditolerans</name>
    <dbReference type="NCBI Taxonomy" id="339861"/>
    <lineage>
        <taxon>Bacteria</taxon>
        <taxon>Bacillati</taxon>
        <taxon>Bacillota</taxon>
        <taxon>Clostridia</taxon>
        <taxon>Eubacteriales</taxon>
        <taxon>Clostridiaceae</taxon>
        <taxon>Clostridium</taxon>
    </lineage>
</organism>
<keyword evidence="3" id="KW-1185">Reference proteome</keyword>
<gene>
    <name evidence="2" type="ORF">I6U51_12690</name>
</gene>
<dbReference type="Proteomes" id="UP000622687">
    <property type="component" value="Unassembled WGS sequence"/>
</dbReference>
<evidence type="ECO:0000313" key="3">
    <source>
        <dbReference type="Proteomes" id="UP000622687"/>
    </source>
</evidence>
<dbReference type="PROSITE" id="PS51257">
    <property type="entry name" value="PROKAR_LIPOPROTEIN"/>
    <property type="match status" value="1"/>
</dbReference>
<dbReference type="NCBIfam" id="TIGR04223">
    <property type="entry name" value="quorum_AgrD"/>
    <property type="match status" value="1"/>
</dbReference>
<dbReference type="AlphaFoldDB" id="A0A934HZU9"/>
<dbReference type="EMBL" id="JAEEGB010000014">
    <property type="protein sequence ID" value="MBI6873557.1"/>
    <property type="molecule type" value="Genomic_DNA"/>
</dbReference>
<proteinExistence type="predicted"/>
<evidence type="ECO:0000313" key="2">
    <source>
        <dbReference type="EMBL" id="MBI6873557.1"/>
    </source>
</evidence>
<reference evidence="2" key="1">
    <citation type="submission" date="2020-12" db="EMBL/GenBank/DDBJ databases">
        <title>Clostridium thailandense sp. nov., a novel acetogenic bacterium isolated from peat land soil in Thailand.</title>
        <authorList>
            <person name="Chaikitkaew S."/>
            <person name="Birkeland N.K."/>
        </authorList>
    </citation>
    <scope>NUCLEOTIDE SEQUENCE</scope>
    <source>
        <strain evidence="2">DSM 17425</strain>
    </source>
</reference>
<comment type="caution">
    <text evidence="2">The sequence shown here is derived from an EMBL/GenBank/DDBJ whole genome shotgun (WGS) entry which is preliminary data.</text>
</comment>
<accession>A0A934HZU9</accession>
<dbReference type="InterPro" id="IPR009229">
    <property type="entry name" value="AgrD"/>
</dbReference>
<sequence length="45" mass="5011">MKKKFMRIIMGLGASVLTLFALSTSASACFIATYQPKEPKCLREE</sequence>
<feature type="chain" id="PRO_5037096059" evidence="1">
    <location>
        <begin position="29"/>
        <end position="45"/>
    </location>
</feature>
<keyword evidence="1" id="KW-0732">Signal</keyword>
<evidence type="ECO:0000256" key="1">
    <source>
        <dbReference type="SAM" id="SignalP"/>
    </source>
</evidence>
<protein>
    <submittedName>
        <fullName evidence="2">Cyclic lactone autoinducer peptide</fullName>
    </submittedName>
</protein>